<protein>
    <submittedName>
        <fullName evidence="2">Uncharacterized protein</fullName>
    </submittedName>
</protein>
<dbReference type="EMBL" id="POUB01000099">
    <property type="protein sequence ID" value="PZF97307.1"/>
    <property type="molecule type" value="Genomic_DNA"/>
</dbReference>
<reference evidence="2 3" key="1">
    <citation type="submission" date="2018-01" db="EMBL/GenBank/DDBJ databases">
        <title>Draft genome sequence of Salinispora sp. 13K206.</title>
        <authorList>
            <person name="Sahin N."/>
            <person name="Saygin H."/>
            <person name="Ay H."/>
        </authorList>
    </citation>
    <scope>NUCLEOTIDE SEQUENCE [LARGE SCALE GENOMIC DNA]</scope>
    <source>
        <strain evidence="2 3">13K206</strain>
    </source>
</reference>
<evidence type="ECO:0000313" key="2">
    <source>
        <dbReference type="EMBL" id="PZF97307.1"/>
    </source>
</evidence>
<dbReference type="PANTHER" id="PTHR10098:SF108">
    <property type="entry name" value="TETRATRICOPEPTIDE REPEAT PROTEIN 28"/>
    <property type="match status" value="1"/>
</dbReference>
<dbReference type="Proteomes" id="UP000248749">
    <property type="component" value="Unassembled WGS sequence"/>
</dbReference>
<sequence length="385" mass="42537">MMVAALADLPLPSMSPLDVDWLEKERATLSSLVVSAADVGLHHYSWRLAQALWRFYYARGYCDEIVHTHQRALVAAEATGDRRATAAINNYPASAYVKTGEHRRACAHLDAAVALSREAGDLQQLLRYQANLSVVHWLRGDLEDAASLGFQLLRERDAYSAVKVPNALPNLGIVLAMLGRYPKALRIHRLHLYLARLNGNEFQLVNALSHIAAVRNRLGQWQQSIRLLTASLAMYRRTGHRYGKPESHNDLGIAYRHLGRLAEARRQHELALELALDFGKRHVQSAALNDLGLTLAADGEDEEAMRRHERALHLATAVSHPYEQGRALAGLAEHFVRTDVAEAAARSSCRTRGPTQLPDRRAESSCLTGGPTQPPGPRQTPGVPG</sequence>
<accession>A0A2W2DBT8</accession>
<comment type="caution">
    <text evidence="2">The sequence shown here is derived from an EMBL/GenBank/DDBJ whole genome shotgun (WGS) entry which is preliminary data.</text>
</comment>
<name>A0A2W2DBT8_9ACTN</name>
<feature type="compositionally biased region" description="Pro residues" evidence="1">
    <location>
        <begin position="372"/>
        <end position="385"/>
    </location>
</feature>
<evidence type="ECO:0000313" key="3">
    <source>
        <dbReference type="Proteomes" id="UP000248749"/>
    </source>
</evidence>
<dbReference type="InterPro" id="IPR011990">
    <property type="entry name" value="TPR-like_helical_dom_sf"/>
</dbReference>
<dbReference type="PANTHER" id="PTHR10098">
    <property type="entry name" value="RAPSYN-RELATED"/>
    <property type="match status" value="1"/>
</dbReference>
<dbReference type="Pfam" id="PF13424">
    <property type="entry name" value="TPR_12"/>
    <property type="match status" value="1"/>
</dbReference>
<dbReference type="InterPro" id="IPR019734">
    <property type="entry name" value="TPR_rpt"/>
</dbReference>
<evidence type="ECO:0000256" key="1">
    <source>
        <dbReference type="SAM" id="MobiDB-lite"/>
    </source>
</evidence>
<keyword evidence="3" id="KW-1185">Reference proteome</keyword>
<dbReference type="Pfam" id="PF13374">
    <property type="entry name" value="TPR_10"/>
    <property type="match status" value="1"/>
</dbReference>
<dbReference type="AlphaFoldDB" id="A0A2W2DBT8"/>
<dbReference type="SUPFAM" id="SSF48452">
    <property type="entry name" value="TPR-like"/>
    <property type="match status" value="2"/>
</dbReference>
<gene>
    <name evidence="2" type="ORF">C1I99_15845</name>
</gene>
<feature type="region of interest" description="Disordered" evidence="1">
    <location>
        <begin position="344"/>
        <end position="385"/>
    </location>
</feature>
<dbReference type="Gene3D" id="1.25.40.10">
    <property type="entry name" value="Tetratricopeptide repeat domain"/>
    <property type="match status" value="2"/>
</dbReference>
<dbReference type="SMART" id="SM00028">
    <property type="entry name" value="TPR"/>
    <property type="match status" value="5"/>
</dbReference>
<organism evidence="2 3">
    <name type="scientific">Micromonospora deserti</name>
    <dbReference type="NCBI Taxonomy" id="2070366"/>
    <lineage>
        <taxon>Bacteria</taxon>
        <taxon>Bacillati</taxon>
        <taxon>Actinomycetota</taxon>
        <taxon>Actinomycetes</taxon>
        <taxon>Micromonosporales</taxon>
        <taxon>Micromonosporaceae</taxon>
        <taxon>Micromonospora</taxon>
    </lineage>
</organism>
<proteinExistence type="predicted"/>